<evidence type="ECO:0000313" key="3">
    <source>
        <dbReference type="Proteomes" id="UP000011021"/>
    </source>
</evidence>
<name>E7RZG5_9BURK</name>
<keyword evidence="3" id="KW-1185">Reference proteome</keyword>
<dbReference type="EMBL" id="AEQP01000022">
    <property type="protein sequence ID" value="EFV93959.1"/>
    <property type="molecule type" value="Genomic_DNA"/>
</dbReference>
<protein>
    <submittedName>
        <fullName evidence="2">Uncharacterized protein</fullName>
    </submittedName>
</protein>
<keyword evidence="1" id="KW-1133">Transmembrane helix</keyword>
<evidence type="ECO:0000313" key="2">
    <source>
        <dbReference type="EMBL" id="EFV93959.1"/>
    </source>
</evidence>
<gene>
    <name evidence="2" type="ORF">HMPREF0551_2074</name>
</gene>
<dbReference type="STRING" id="887898.HMPREF0551_2074"/>
<dbReference type="AlphaFoldDB" id="E7RZG5"/>
<keyword evidence="1" id="KW-0812">Transmembrane</keyword>
<organism evidence="2 3">
    <name type="scientific">Lautropia mirabilis ATCC 51599</name>
    <dbReference type="NCBI Taxonomy" id="887898"/>
    <lineage>
        <taxon>Bacteria</taxon>
        <taxon>Pseudomonadati</taxon>
        <taxon>Pseudomonadota</taxon>
        <taxon>Betaproteobacteria</taxon>
        <taxon>Burkholderiales</taxon>
        <taxon>Burkholderiaceae</taxon>
        <taxon>Lautropia</taxon>
    </lineage>
</organism>
<dbReference type="HOGENOM" id="CLU_3201477_0_0_4"/>
<feature type="transmembrane region" description="Helical" evidence="1">
    <location>
        <begin position="24"/>
        <end position="41"/>
    </location>
</feature>
<comment type="caution">
    <text evidence="2">The sequence shown here is derived from an EMBL/GenBank/DDBJ whole genome shotgun (WGS) entry which is preliminary data.</text>
</comment>
<sequence length="45" mass="5141">MSVLMKKFFMKTIFKELPGGGEDLAFMATIIILLLFIIPIINRIL</sequence>
<reference evidence="2 3" key="1">
    <citation type="submission" date="2010-12" db="EMBL/GenBank/DDBJ databases">
        <authorList>
            <person name="Muzny D."/>
            <person name="Qin X."/>
            <person name="Deng J."/>
            <person name="Jiang H."/>
            <person name="Liu Y."/>
            <person name="Qu J."/>
            <person name="Song X.-Z."/>
            <person name="Zhang L."/>
            <person name="Thornton R."/>
            <person name="Coyle M."/>
            <person name="Francisco L."/>
            <person name="Jackson L."/>
            <person name="Javaid M."/>
            <person name="Korchina V."/>
            <person name="Kovar C."/>
            <person name="Mata R."/>
            <person name="Mathew T."/>
            <person name="Ngo R."/>
            <person name="Nguyen L."/>
            <person name="Nguyen N."/>
            <person name="Okwuonu G."/>
            <person name="Ongeri F."/>
            <person name="Pham C."/>
            <person name="Simmons D."/>
            <person name="Wilczek-Boney K."/>
            <person name="Hale W."/>
            <person name="Jakkamsetti A."/>
            <person name="Pham P."/>
            <person name="Ruth R."/>
            <person name="San Lucas F."/>
            <person name="Warren J."/>
            <person name="Zhang J."/>
            <person name="Zhao Z."/>
            <person name="Zhou C."/>
            <person name="Zhu D."/>
            <person name="Lee S."/>
            <person name="Bess C."/>
            <person name="Blankenburg K."/>
            <person name="Forbes L."/>
            <person name="Fu Q."/>
            <person name="Gubbala S."/>
            <person name="Hirani K."/>
            <person name="Jayaseelan J.C."/>
            <person name="Lara F."/>
            <person name="Munidasa M."/>
            <person name="Palculict T."/>
            <person name="Patil S."/>
            <person name="Pu L.-L."/>
            <person name="Saada N."/>
            <person name="Tang L."/>
            <person name="Weissenberger G."/>
            <person name="Zhu Y."/>
            <person name="Hemphill L."/>
            <person name="Shang Y."/>
            <person name="Youmans B."/>
            <person name="Ayvaz T."/>
            <person name="Ross M."/>
            <person name="Santibanez J."/>
            <person name="Aqrawi P."/>
            <person name="Gross S."/>
            <person name="Joshi V."/>
            <person name="Fowler G."/>
            <person name="Nazareth L."/>
            <person name="Reid J."/>
            <person name="Worley K."/>
            <person name="Petrosino J."/>
            <person name="Highlander S."/>
            <person name="Gibbs R."/>
        </authorList>
    </citation>
    <scope>NUCLEOTIDE SEQUENCE [LARGE SCALE GENOMIC DNA]</scope>
    <source>
        <strain evidence="2 3">ATCC 51599</strain>
    </source>
</reference>
<accession>E7RZG5</accession>
<evidence type="ECO:0000256" key="1">
    <source>
        <dbReference type="SAM" id="Phobius"/>
    </source>
</evidence>
<proteinExistence type="predicted"/>
<dbReference type="Proteomes" id="UP000011021">
    <property type="component" value="Unassembled WGS sequence"/>
</dbReference>
<keyword evidence="1" id="KW-0472">Membrane</keyword>